<comment type="caution">
    <text evidence="4">The sequence shown here is derived from an EMBL/GenBank/DDBJ whole genome shotgun (WGS) entry which is preliminary data.</text>
</comment>
<name>A0A3S5AQJ2_9PLAT</name>
<organism evidence="4 5">
    <name type="scientific">Protopolystoma xenopodis</name>
    <dbReference type="NCBI Taxonomy" id="117903"/>
    <lineage>
        <taxon>Eukaryota</taxon>
        <taxon>Metazoa</taxon>
        <taxon>Spiralia</taxon>
        <taxon>Lophotrochozoa</taxon>
        <taxon>Platyhelminthes</taxon>
        <taxon>Monogenea</taxon>
        <taxon>Polyopisthocotylea</taxon>
        <taxon>Polystomatidea</taxon>
        <taxon>Polystomatidae</taxon>
        <taxon>Protopolystoma</taxon>
    </lineage>
</organism>
<feature type="domain" description="Neurotransmitter-gated ion-channel ligand-binding" evidence="3">
    <location>
        <begin position="9"/>
        <end position="119"/>
    </location>
</feature>
<gene>
    <name evidence="4" type="ORF">PXEA_LOCUS19359</name>
</gene>
<dbReference type="SUPFAM" id="SSF63712">
    <property type="entry name" value="Nicotinic receptor ligand binding domain-like"/>
    <property type="match status" value="1"/>
</dbReference>
<dbReference type="FunFam" id="2.70.170.10:FF:000060">
    <property type="entry name" value="Nicotinic acetylcholine receptor subunit alpha4"/>
    <property type="match status" value="1"/>
</dbReference>
<evidence type="ECO:0000256" key="1">
    <source>
        <dbReference type="ARBA" id="ARBA00004141"/>
    </source>
</evidence>
<dbReference type="InterPro" id="IPR006202">
    <property type="entry name" value="Neur_chan_lig-bd"/>
</dbReference>
<sequence>MLCLICIRSADERLEEQREVMVTVDFTGRVFWSPPAIFKSTCTIDIRNFPFDYQNCHLRFASWTHDGHRMDLQFFNNETTVDTEDYTESNEWEITAKPARRFVNMYKNCPKPYPVLTFFLL</sequence>
<dbReference type="OrthoDB" id="5975154at2759"/>
<dbReference type="Pfam" id="PF02931">
    <property type="entry name" value="Neur_chan_LBD"/>
    <property type="match status" value="1"/>
</dbReference>
<reference evidence="4" key="1">
    <citation type="submission" date="2018-11" db="EMBL/GenBank/DDBJ databases">
        <authorList>
            <consortium name="Pathogen Informatics"/>
        </authorList>
    </citation>
    <scope>NUCLEOTIDE SEQUENCE</scope>
</reference>
<proteinExistence type="predicted"/>
<dbReference type="EMBL" id="CAAALY010076998">
    <property type="protein sequence ID" value="VEL25919.1"/>
    <property type="molecule type" value="Genomic_DNA"/>
</dbReference>
<dbReference type="PROSITE" id="PS00236">
    <property type="entry name" value="NEUROTR_ION_CHANNEL"/>
    <property type="match status" value="1"/>
</dbReference>
<dbReference type="Proteomes" id="UP000784294">
    <property type="component" value="Unassembled WGS sequence"/>
</dbReference>
<protein>
    <recommendedName>
        <fullName evidence="3">Neurotransmitter-gated ion-channel ligand-binding domain-containing protein</fullName>
    </recommendedName>
</protein>
<dbReference type="GO" id="GO:0005230">
    <property type="term" value="F:extracellular ligand-gated monoatomic ion channel activity"/>
    <property type="evidence" value="ECO:0007669"/>
    <property type="project" value="InterPro"/>
</dbReference>
<evidence type="ECO:0000259" key="3">
    <source>
        <dbReference type="Pfam" id="PF02931"/>
    </source>
</evidence>
<comment type="subcellular location">
    <subcellularLocation>
        <location evidence="1">Membrane</location>
        <topology evidence="1">Multi-pass membrane protein</topology>
    </subcellularLocation>
</comment>
<dbReference type="InterPro" id="IPR006201">
    <property type="entry name" value="Neur_channel"/>
</dbReference>
<evidence type="ECO:0000256" key="2">
    <source>
        <dbReference type="ARBA" id="ARBA00023136"/>
    </source>
</evidence>
<keyword evidence="2" id="KW-0472">Membrane</keyword>
<dbReference type="InterPro" id="IPR036734">
    <property type="entry name" value="Neur_chan_lig-bd_sf"/>
</dbReference>
<dbReference type="InterPro" id="IPR018000">
    <property type="entry name" value="Neurotransmitter_ion_chnl_CS"/>
</dbReference>
<keyword evidence="5" id="KW-1185">Reference proteome</keyword>
<dbReference type="Gene3D" id="2.70.170.10">
    <property type="entry name" value="Neurotransmitter-gated ion-channel ligand-binding domain"/>
    <property type="match status" value="1"/>
</dbReference>
<dbReference type="PANTHER" id="PTHR18945">
    <property type="entry name" value="NEUROTRANSMITTER GATED ION CHANNEL"/>
    <property type="match status" value="1"/>
</dbReference>
<evidence type="ECO:0000313" key="4">
    <source>
        <dbReference type="EMBL" id="VEL25919.1"/>
    </source>
</evidence>
<accession>A0A3S5AQJ2</accession>
<evidence type="ECO:0000313" key="5">
    <source>
        <dbReference type="Proteomes" id="UP000784294"/>
    </source>
</evidence>
<dbReference type="GO" id="GO:0004888">
    <property type="term" value="F:transmembrane signaling receptor activity"/>
    <property type="evidence" value="ECO:0007669"/>
    <property type="project" value="InterPro"/>
</dbReference>
<dbReference type="GO" id="GO:0016020">
    <property type="term" value="C:membrane"/>
    <property type="evidence" value="ECO:0007669"/>
    <property type="project" value="UniProtKB-SubCell"/>
</dbReference>
<dbReference type="AlphaFoldDB" id="A0A3S5AQJ2"/>